<dbReference type="Proteomes" id="UP000472260">
    <property type="component" value="Unassembled WGS sequence"/>
</dbReference>
<evidence type="ECO:0000313" key="1">
    <source>
        <dbReference type="Ensembl" id="ENSSANP00000069386.1"/>
    </source>
</evidence>
<organism evidence="1 2">
    <name type="scientific">Sinocyclocheilus anshuiensis</name>
    <dbReference type="NCBI Taxonomy" id="1608454"/>
    <lineage>
        <taxon>Eukaryota</taxon>
        <taxon>Metazoa</taxon>
        <taxon>Chordata</taxon>
        <taxon>Craniata</taxon>
        <taxon>Vertebrata</taxon>
        <taxon>Euteleostomi</taxon>
        <taxon>Actinopterygii</taxon>
        <taxon>Neopterygii</taxon>
        <taxon>Teleostei</taxon>
        <taxon>Ostariophysi</taxon>
        <taxon>Cypriniformes</taxon>
        <taxon>Cyprinidae</taxon>
        <taxon>Cyprininae</taxon>
        <taxon>Sinocyclocheilus</taxon>
    </lineage>
</organism>
<dbReference type="Ensembl" id="ENSSANT00000073766.1">
    <property type="protein sequence ID" value="ENSSANP00000069386.1"/>
    <property type="gene ID" value="ENSSANG00000034599.1"/>
</dbReference>
<dbReference type="OrthoDB" id="2333662at2759"/>
<name>A0A671QCF1_9TELE</name>
<keyword evidence="2" id="KW-1185">Reference proteome</keyword>
<proteinExistence type="predicted"/>
<dbReference type="AlphaFoldDB" id="A0A671QCF1"/>
<dbReference type="RefSeq" id="XP_016331859.1">
    <property type="nucleotide sequence ID" value="XM_016476373.1"/>
</dbReference>
<dbReference type="KEGG" id="sanh:107680489"/>
<dbReference type="GeneID" id="107680489"/>
<sequence length="221" mass="22965">MSGNRNISYPGHDDNDEESDILYTKQLWRGKKHSVDLKISSDVNKKLLKKETWKIKGNTTKKPNVKATSAHVDIVDTINIIDTYDRPPHAHAKKIYAQAGKYAHGLEDKPGKRIPKAGVYAAAGVGRACAEYSVFEAEAKGPNASAGAEVSVVGVGAMARAEIASASAKAGPVGVKLGLGVDTGASAGLGGVEAKFLGTGFSVGPKTSVSLVGSEVSCSVM</sequence>
<gene>
    <name evidence="1" type="primary">LOC107680489</name>
</gene>
<reference evidence="1" key="1">
    <citation type="submission" date="2025-08" db="UniProtKB">
        <authorList>
            <consortium name="Ensembl"/>
        </authorList>
    </citation>
    <scope>IDENTIFICATION</scope>
</reference>
<evidence type="ECO:0000313" key="2">
    <source>
        <dbReference type="Proteomes" id="UP000472260"/>
    </source>
</evidence>
<reference evidence="1" key="2">
    <citation type="submission" date="2025-09" db="UniProtKB">
        <authorList>
            <consortium name="Ensembl"/>
        </authorList>
    </citation>
    <scope>IDENTIFICATION</scope>
</reference>
<protein>
    <submittedName>
        <fullName evidence="1">Uncharacterized LOC107680489</fullName>
    </submittedName>
</protein>
<accession>A0A671QCF1</accession>